<keyword evidence="2" id="KW-0812">Transmembrane</keyword>
<feature type="transmembrane region" description="Helical" evidence="2">
    <location>
        <begin position="5"/>
        <end position="24"/>
    </location>
</feature>
<dbReference type="InterPro" id="IPR052901">
    <property type="entry name" value="Bact_TGase-like"/>
</dbReference>
<dbReference type="Pfam" id="PF11992">
    <property type="entry name" value="TgpA_N"/>
    <property type="match status" value="1"/>
</dbReference>
<feature type="region of interest" description="Disordered" evidence="1">
    <location>
        <begin position="550"/>
        <end position="593"/>
    </location>
</feature>
<reference evidence="4 5" key="1">
    <citation type="submission" date="2023-07" db="EMBL/GenBank/DDBJ databases">
        <title>Functional and genomic diversity of the sorghum phyllosphere microbiome.</title>
        <authorList>
            <person name="Shade A."/>
        </authorList>
    </citation>
    <scope>NUCLEOTIDE SEQUENCE [LARGE SCALE GENOMIC DNA]</scope>
    <source>
        <strain evidence="4 5">SORGH_AS_1207</strain>
    </source>
</reference>
<dbReference type="Proteomes" id="UP001226691">
    <property type="component" value="Unassembled WGS sequence"/>
</dbReference>
<evidence type="ECO:0000256" key="1">
    <source>
        <dbReference type="SAM" id="MobiDB-lite"/>
    </source>
</evidence>
<evidence type="ECO:0000259" key="3">
    <source>
        <dbReference type="SMART" id="SM00460"/>
    </source>
</evidence>
<feature type="compositionally biased region" description="Pro residues" evidence="1">
    <location>
        <begin position="572"/>
        <end position="586"/>
    </location>
</feature>
<dbReference type="SUPFAM" id="SSF54001">
    <property type="entry name" value="Cysteine proteinases"/>
    <property type="match status" value="1"/>
</dbReference>
<organism evidence="4 5">
    <name type="scientific">Microbacterium trichothecenolyticum</name>
    <name type="common">Aureobacterium trichothecenolyticum</name>
    <dbReference type="NCBI Taxonomy" id="69370"/>
    <lineage>
        <taxon>Bacteria</taxon>
        <taxon>Bacillati</taxon>
        <taxon>Actinomycetota</taxon>
        <taxon>Actinomycetes</taxon>
        <taxon>Micrococcales</taxon>
        <taxon>Microbacteriaceae</taxon>
        <taxon>Microbacterium</taxon>
    </lineage>
</organism>
<feature type="transmembrane region" description="Helical" evidence="2">
    <location>
        <begin position="30"/>
        <end position="50"/>
    </location>
</feature>
<dbReference type="Pfam" id="PF01841">
    <property type="entry name" value="Transglut_core"/>
    <property type="match status" value="1"/>
</dbReference>
<keyword evidence="2" id="KW-1133">Transmembrane helix</keyword>
<protein>
    <submittedName>
        <fullName evidence="4">Transglutaminase-like putative cysteine protease</fullName>
    </submittedName>
</protein>
<feature type="domain" description="Transglutaminase-like" evidence="3">
    <location>
        <begin position="476"/>
        <end position="547"/>
    </location>
</feature>
<dbReference type="InterPro" id="IPR038765">
    <property type="entry name" value="Papain-like_cys_pep_sf"/>
</dbReference>
<feature type="transmembrane region" description="Helical" evidence="2">
    <location>
        <begin position="167"/>
        <end position="186"/>
    </location>
</feature>
<comment type="caution">
    <text evidence="4">The sequence shown here is derived from an EMBL/GenBank/DDBJ whole genome shotgun (WGS) entry which is preliminary data.</text>
</comment>
<gene>
    <name evidence="4" type="ORF">QE412_003284</name>
</gene>
<evidence type="ECO:0000313" key="5">
    <source>
        <dbReference type="Proteomes" id="UP001226691"/>
    </source>
</evidence>
<dbReference type="InterPro" id="IPR002931">
    <property type="entry name" value="Transglutaminase-like"/>
</dbReference>
<feature type="transmembrane region" description="Helical" evidence="2">
    <location>
        <begin position="144"/>
        <end position="161"/>
    </location>
</feature>
<feature type="transmembrane region" description="Helical" evidence="2">
    <location>
        <begin position="207"/>
        <end position="231"/>
    </location>
</feature>
<dbReference type="PANTHER" id="PTHR42736">
    <property type="entry name" value="PROTEIN-GLUTAMINE GAMMA-GLUTAMYLTRANSFERASE"/>
    <property type="match status" value="1"/>
</dbReference>
<proteinExistence type="predicted"/>
<dbReference type="Gene3D" id="3.10.620.30">
    <property type="match status" value="1"/>
</dbReference>
<keyword evidence="2" id="KW-0472">Membrane</keyword>
<dbReference type="SMART" id="SM00460">
    <property type="entry name" value="TGc"/>
    <property type="match status" value="1"/>
</dbReference>
<dbReference type="PANTHER" id="PTHR42736:SF1">
    <property type="entry name" value="PROTEIN-GLUTAMINE GAMMA-GLUTAMYLTRANSFERASE"/>
    <property type="match status" value="1"/>
</dbReference>
<feature type="transmembrane region" description="Helical" evidence="2">
    <location>
        <begin position="601"/>
        <end position="629"/>
    </location>
</feature>
<feature type="transmembrane region" description="Helical" evidence="2">
    <location>
        <begin position="120"/>
        <end position="139"/>
    </location>
</feature>
<evidence type="ECO:0000313" key="4">
    <source>
        <dbReference type="EMBL" id="MDQ1124711.1"/>
    </source>
</evidence>
<feature type="transmembrane region" description="Helical" evidence="2">
    <location>
        <begin position="57"/>
        <end position="77"/>
    </location>
</feature>
<keyword evidence="5" id="KW-1185">Reference proteome</keyword>
<name>A0ABU0TYH5_MICTR</name>
<sequence length="781" mass="81254">MTRRWAVDAAVMLALCAVALVPLSSAYGDVAFWVAGGGGLLVGAAIAVVAAVRRWAVILVAAALVVAYFLVGGALVFPSRSLLGFVPTVDVLVSLATGTVRVWKESVTLPTPFAGVETMSVLPLILGLLAGSIAVSFAVRLRRFALALIVPGALLLASVALSTFDSAFPVAVGALFGAIALGWAVWRSRLAAAERHAATADVPSSSGTLGIVAALTVVAVVGGAATVGAAASSLTPLADRQVVRDRVVPPLELHDYASPLTAFRKYVKDDGEEPLFSVTGLPEGARVRLAALDLYDGMVYSVSGSGSGAGTFARVGRRIAAPVQGSAAHVTVKVGTLSGVWLPTVGSLTAIGFNGTDAVDHDAAVHYNVASSTAVVTTGVAEGDTYEFDAVLPATPSDEQLASASISNVTTPAPERVPDDLLAAMDAAVSGAATPLEQIRAVQAYLQTEGFFSHGLEGEVASRSGHGLAREGELFSQPQMIGDDEQYAVAMALMVSQLGLPVRVVMGFSGENTGLSGGTVDVTGKQLHAWVEVPFDGYGWVPFWATPAEDKVPQQQTPEKRQKPRVQVAQPPDQPQEPAELPPAPPVEDAHSSDRPADLGWLWGLLQVTGWSLAAVALLFGPSIVLGALRARRRRGRARAADAVERVGGGWAELIDTARDAGAPIRRGATRREQGAALDERFPETGAGALAVRADAAVFGAGTIGPDEVEAYWADVASASRGLGRSLSWRRRVRARLFPTSVWVEVRARLALGRLVRGGLARGRSLLGRVLRAPRKKEAGS</sequence>
<dbReference type="RefSeq" id="WP_307486375.1">
    <property type="nucleotide sequence ID" value="NZ_JAUTBF010000001.1"/>
</dbReference>
<evidence type="ECO:0000256" key="2">
    <source>
        <dbReference type="SAM" id="Phobius"/>
    </source>
</evidence>
<dbReference type="EMBL" id="JAUTBF010000001">
    <property type="protein sequence ID" value="MDQ1124711.1"/>
    <property type="molecule type" value="Genomic_DNA"/>
</dbReference>
<accession>A0ABU0TYH5</accession>
<dbReference type="InterPro" id="IPR021878">
    <property type="entry name" value="TgpA_N"/>
</dbReference>